<proteinExistence type="inferred from homology"/>
<dbReference type="Proteomes" id="UP000324896">
    <property type="component" value="Unassembled WGS sequence"/>
</dbReference>
<dbReference type="Gene3D" id="3.40.50.150">
    <property type="entry name" value="Vaccinia Virus protein VP39"/>
    <property type="match status" value="2"/>
</dbReference>
<dbReference type="InterPro" id="IPR002941">
    <property type="entry name" value="DNA_methylase_N4/N6"/>
</dbReference>
<dbReference type="EMBL" id="SOAA01000029">
    <property type="protein sequence ID" value="TDS27112.1"/>
    <property type="molecule type" value="Genomic_DNA"/>
</dbReference>
<evidence type="ECO:0000259" key="5">
    <source>
        <dbReference type="Pfam" id="PF01555"/>
    </source>
</evidence>
<evidence type="ECO:0000256" key="1">
    <source>
        <dbReference type="ARBA" id="ARBA00006594"/>
    </source>
</evidence>
<feature type="domain" description="DNA methylase N-4/N-6" evidence="5">
    <location>
        <begin position="25"/>
        <end position="135"/>
    </location>
</feature>
<accession>A0A1G6SKM0</accession>
<evidence type="ECO:0000256" key="3">
    <source>
        <dbReference type="ARBA" id="ARBA00022679"/>
    </source>
</evidence>
<sequence>MKEKELNNLMNDLKKLDGFPNGKDKEILKISNPPDYTAFPNPYVNDFIQKYGTSYDLKANNYEKKPFVGDVSEGKNDSIYNAYSYHTKVPHKAITKFIKHYTKEGDIVYDGFCGSGMTGVAAQSINRNVILSDISVAATFISNSYNNPMEYKKFKEKVDKLLQEVEEETKWLYETEHKNNAENTRTGKKAKLFDLDKNKGIINYTVWSDVFICPYCNEEYIFWNTAVNKDTKKVKKEYECPNCNAKLTKRDCERVKEKFYDSSIDKKIEIAKQEPVLINYYMGKKRFEKELDENDKRILKKINETEIPYWYPTDELPLGYNTEQPKNSHGFTNVHHFFTKRNLWALSTIWSKIEDNNLKILLLILLANNSKMSRYGSRTGIVTGTLYVPSTMKELNVIEYLKRKLYGPKGIMKPAKKLSNILKGNSIIETNSITNSKINKNSIDYIFTDPPFGSNLMYSELNFILESWLQVFTNNETEAIVNSSQNKNLNDYTSLMTQGFKEMYKILKPNRWMTVVFHNSKAKVWNAIQESITRAGFIIAQVSTLDKKQGSFKQVTSAGAVKNDLVINAYKPKKEFEDKFLKNAGEGLEADFVKEQLKHLPVGANIERTEQMLYSKMLAHYVENGFKIKYDANNFYKLLHDNFVELDGYWFLEDQADEYSEWKSSLKLNEIEDIKKGNQVLFVVDEKSALTWINNFLDEPKDYGEIYTSYEQIATQTDDKIPELRELLDQNFILEDGKYRRPKTRKERESIEKSRTKNLERAWKKLLDRAKNGSRKIKNIRKEALIHGFTKCYQQENYEDIVTVADRLYKSTLESSGDILDFVDIARMKTE</sequence>
<dbReference type="Proteomes" id="UP000295758">
    <property type="component" value="Unassembled WGS sequence"/>
</dbReference>
<evidence type="ECO:0000313" key="8">
    <source>
        <dbReference type="Proteomes" id="UP000295758"/>
    </source>
</evidence>
<dbReference type="RefSeq" id="WP_089723262.1">
    <property type="nucleotide sequence ID" value="NZ_FMYT01000030.1"/>
</dbReference>
<organism evidence="6 9">
    <name type="scientific">Halanaerobium congolense</name>
    <dbReference type="NCBI Taxonomy" id="54121"/>
    <lineage>
        <taxon>Bacteria</taxon>
        <taxon>Bacillati</taxon>
        <taxon>Bacillota</taxon>
        <taxon>Clostridia</taxon>
        <taxon>Halanaerobiales</taxon>
        <taxon>Halanaerobiaceae</taxon>
        <taxon>Halanaerobium</taxon>
    </lineage>
</organism>
<dbReference type="GO" id="GO:0003677">
    <property type="term" value="F:DNA binding"/>
    <property type="evidence" value="ECO:0007669"/>
    <property type="project" value="InterPro"/>
</dbReference>
<evidence type="ECO:0000313" key="9">
    <source>
        <dbReference type="Proteomes" id="UP000324896"/>
    </source>
</evidence>
<keyword evidence="4" id="KW-0680">Restriction system</keyword>
<dbReference type="GO" id="GO:0009307">
    <property type="term" value="P:DNA restriction-modification system"/>
    <property type="evidence" value="ECO:0007669"/>
    <property type="project" value="UniProtKB-KW"/>
</dbReference>
<dbReference type="SUPFAM" id="SSF53335">
    <property type="entry name" value="S-adenosyl-L-methionine-dependent methyltransferases"/>
    <property type="match status" value="2"/>
</dbReference>
<reference evidence="7 8" key="2">
    <citation type="submission" date="2019-03" db="EMBL/GenBank/DDBJ databases">
        <title>Deep subsurface shale carbon reservoir microbial communities from Ohio and West Virginia, USA.</title>
        <authorList>
            <person name="Wrighton K."/>
        </authorList>
    </citation>
    <scope>NUCLEOTIDE SEQUENCE [LARGE SCALE GENOMIC DNA]</scope>
    <source>
        <strain evidence="7 8">UTICA-S4D12</strain>
    </source>
</reference>
<dbReference type="AlphaFoldDB" id="A0A1G6SKM0"/>
<dbReference type="GO" id="GO:0032259">
    <property type="term" value="P:methylation"/>
    <property type="evidence" value="ECO:0007669"/>
    <property type="project" value="UniProtKB-KW"/>
</dbReference>
<evidence type="ECO:0000313" key="7">
    <source>
        <dbReference type="EMBL" id="TDS27112.1"/>
    </source>
</evidence>
<reference evidence="6 9" key="1">
    <citation type="submission" date="2016-10" db="EMBL/GenBank/DDBJ databases">
        <authorList>
            <person name="Varghese N."/>
            <person name="Submissions S."/>
        </authorList>
    </citation>
    <scope>NUCLEOTIDE SEQUENCE [LARGE SCALE GENOMIC DNA]</scope>
    <source>
        <strain evidence="6 9">WG10</strain>
    </source>
</reference>
<dbReference type="GO" id="GO:0008170">
    <property type="term" value="F:N-methyltransferase activity"/>
    <property type="evidence" value="ECO:0007669"/>
    <property type="project" value="InterPro"/>
</dbReference>
<protein>
    <submittedName>
        <fullName evidence="6">DNA methylase</fullName>
    </submittedName>
</protein>
<evidence type="ECO:0000256" key="2">
    <source>
        <dbReference type="ARBA" id="ARBA00022603"/>
    </source>
</evidence>
<name>A0A1G6SKM0_9FIRM</name>
<gene>
    <name evidence="7" type="ORF">BY453_12914</name>
    <name evidence="6" type="ORF">SAMN04488597_13013</name>
</gene>
<evidence type="ECO:0000256" key="4">
    <source>
        <dbReference type="ARBA" id="ARBA00022747"/>
    </source>
</evidence>
<keyword evidence="3" id="KW-0808">Transferase</keyword>
<dbReference type="PROSITE" id="PS00092">
    <property type="entry name" value="N6_MTASE"/>
    <property type="match status" value="1"/>
</dbReference>
<dbReference type="InterPro" id="IPR029063">
    <property type="entry name" value="SAM-dependent_MTases_sf"/>
</dbReference>
<dbReference type="EMBL" id="FMYT01000030">
    <property type="protein sequence ID" value="SDD16666.1"/>
    <property type="molecule type" value="Genomic_DNA"/>
</dbReference>
<keyword evidence="2 6" id="KW-0489">Methyltransferase</keyword>
<dbReference type="InterPro" id="IPR002052">
    <property type="entry name" value="DNA_methylase_N6_adenine_CS"/>
</dbReference>
<evidence type="ECO:0000313" key="6">
    <source>
        <dbReference type="EMBL" id="SDD16666.1"/>
    </source>
</evidence>
<dbReference type="Pfam" id="PF01555">
    <property type="entry name" value="N6_N4_Mtase"/>
    <property type="match status" value="1"/>
</dbReference>
<comment type="similarity">
    <text evidence="1">Belongs to the N(4)/N(6)-methyltransferase family.</text>
</comment>